<dbReference type="EMBL" id="LT907975">
    <property type="protein sequence ID" value="SOB57894.1"/>
    <property type="molecule type" value="Genomic_DNA"/>
</dbReference>
<evidence type="ECO:0000256" key="5">
    <source>
        <dbReference type="ARBA" id="ARBA00022432"/>
    </source>
</evidence>
<gene>
    <name evidence="14" type="ORF">DPRO_1008</name>
</gene>
<dbReference type="GO" id="GO:0003941">
    <property type="term" value="F:L-serine ammonia-lyase activity"/>
    <property type="evidence" value="ECO:0007669"/>
    <property type="project" value="UniProtKB-EC"/>
</dbReference>
<dbReference type="AlphaFoldDB" id="A0A2C8F672"/>
<comment type="pathway">
    <text evidence="2">Carbohydrate biosynthesis; gluconeogenesis.</text>
</comment>
<feature type="domain" description="Serine dehydratase-like alpha subunit" evidence="12">
    <location>
        <begin position="407"/>
        <end position="669"/>
    </location>
</feature>
<comment type="similarity">
    <text evidence="3">Belongs to the iron-sulfur dependent L-serine dehydratase family.</text>
</comment>
<keyword evidence="5" id="KW-0312">Gluconeogenesis</keyword>
<keyword evidence="6" id="KW-0004">4Fe-4S</keyword>
<dbReference type="InterPro" id="IPR005131">
    <property type="entry name" value="Ser_deHydtase_bsu"/>
</dbReference>
<organism evidence="14 15">
    <name type="scientific">Pseudodesulfovibrio profundus</name>
    <dbReference type="NCBI Taxonomy" id="57320"/>
    <lineage>
        <taxon>Bacteria</taxon>
        <taxon>Pseudomonadati</taxon>
        <taxon>Thermodesulfobacteriota</taxon>
        <taxon>Desulfovibrionia</taxon>
        <taxon>Desulfovibrionales</taxon>
        <taxon>Desulfovibrionaceae</taxon>
    </lineage>
</organism>
<dbReference type="PANTHER" id="PTHR30182">
    <property type="entry name" value="L-SERINE DEHYDRATASE"/>
    <property type="match status" value="1"/>
</dbReference>
<keyword evidence="15" id="KW-1185">Reference proteome</keyword>
<dbReference type="GO" id="GO:0051539">
    <property type="term" value="F:4 iron, 4 sulfur cluster binding"/>
    <property type="evidence" value="ECO:0007669"/>
    <property type="project" value="UniProtKB-KW"/>
</dbReference>
<evidence type="ECO:0000313" key="15">
    <source>
        <dbReference type="Proteomes" id="UP000219215"/>
    </source>
</evidence>
<dbReference type="Pfam" id="PF03313">
    <property type="entry name" value="SDH_alpha"/>
    <property type="match status" value="1"/>
</dbReference>
<dbReference type="NCBIfam" id="TIGR00720">
    <property type="entry name" value="sda_mono"/>
    <property type="match status" value="1"/>
</dbReference>
<evidence type="ECO:0000256" key="2">
    <source>
        <dbReference type="ARBA" id="ARBA00004742"/>
    </source>
</evidence>
<evidence type="ECO:0000259" key="12">
    <source>
        <dbReference type="Pfam" id="PF03313"/>
    </source>
</evidence>
<feature type="domain" description="Serine dehydratase beta chain" evidence="13">
    <location>
        <begin position="229"/>
        <end position="378"/>
    </location>
</feature>
<dbReference type="PANTHER" id="PTHR30182:SF1">
    <property type="entry name" value="L-SERINE DEHYDRATASE 1"/>
    <property type="match status" value="1"/>
</dbReference>
<dbReference type="InterPro" id="IPR005130">
    <property type="entry name" value="Ser_deHydtase-like_asu"/>
</dbReference>
<evidence type="ECO:0000256" key="7">
    <source>
        <dbReference type="ARBA" id="ARBA00022723"/>
    </source>
</evidence>
<evidence type="ECO:0000256" key="10">
    <source>
        <dbReference type="ARBA" id="ARBA00023239"/>
    </source>
</evidence>
<protein>
    <recommendedName>
        <fullName evidence="4">L-serine ammonia-lyase</fullName>
        <ecNumber evidence="4">4.3.1.17</ecNumber>
    </recommendedName>
</protein>
<dbReference type="InterPro" id="IPR004644">
    <property type="entry name" value="Fe-S_L-Ser_mono"/>
</dbReference>
<dbReference type="Pfam" id="PF03315">
    <property type="entry name" value="SDH_beta"/>
    <property type="match status" value="1"/>
</dbReference>
<evidence type="ECO:0000259" key="13">
    <source>
        <dbReference type="Pfam" id="PF03315"/>
    </source>
</evidence>
<keyword evidence="9" id="KW-0411">Iron-sulfur</keyword>
<accession>A0A2C8F672</accession>
<evidence type="ECO:0000256" key="8">
    <source>
        <dbReference type="ARBA" id="ARBA00023004"/>
    </source>
</evidence>
<evidence type="ECO:0000256" key="9">
    <source>
        <dbReference type="ARBA" id="ARBA00023014"/>
    </source>
</evidence>
<sequence length="675" mass="75187">MDALFYCYISLVLMRVVTLKRHNSLFQRFSSFHGSILLGLHGCDDNSMVLREALHIIFLGCLDPLREEIVSNSTDHLLGMHFLGVHPAYELLLGLHVGLSCQFIEQLDGFLDGCSIFHHPLHACIVIVNTTRHLTMRKNGLWQTQHQSNDHKKRDMVKFSHQNPPGNCSFTLILHKERDKNGYYISYDMMDFRSIKNEKTSPRHAFILHSRYKLHINQLDKHMPPITTSIFELLKIGPGPSSSHTIGPMKAGFDFMNRIRQLPDDIRLQGDTLEIRLFGSLSATGEGHGTRRAVMSGLLGYLPDTCQPNVLEECSDNDRSFELDINGGTLTYQPNQIIFDAVQHDFPHSNTMIFRYRQGETILCETTYYSVGGGFLRWDGWEETHRGEPVYPYKNMAELKDHLRANSLRLHELILANEKAITGMNEQEINEGLDRLIQVMEKAVELGIQTSGLLPGTIGLQRKAHIMHQRAKKEHFQGPGFIKAINAYALAASEENASGHCVVTAPTCGAAGVIPAIVFMLKRQMGALQNEVREGLLAATAIGFLCKHNASISGAEVGCQGEVGVASAMAAALMAYSRGYRFQVTENAAEIALEHHLGLTCDPVGGYVQIPCIERNAMGAVKAYNAYLIATTLDESYQKVDLDKAIHAMAQTGRDMSKKYKETSLGGLAQSMTEC</sequence>
<dbReference type="Proteomes" id="UP000219215">
    <property type="component" value="Chromosome DPRO"/>
</dbReference>
<dbReference type="EC" id="4.3.1.17" evidence="4"/>
<dbReference type="GO" id="GO:0046872">
    <property type="term" value="F:metal ion binding"/>
    <property type="evidence" value="ECO:0007669"/>
    <property type="project" value="UniProtKB-KW"/>
</dbReference>
<comment type="catalytic activity">
    <reaction evidence="11">
        <text>L-serine = pyruvate + NH4(+)</text>
        <dbReference type="Rhea" id="RHEA:19169"/>
        <dbReference type="ChEBI" id="CHEBI:15361"/>
        <dbReference type="ChEBI" id="CHEBI:28938"/>
        <dbReference type="ChEBI" id="CHEBI:33384"/>
        <dbReference type="EC" id="4.3.1.17"/>
    </reaction>
</comment>
<keyword evidence="7" id="KW-0479">Metal-binding</keyword>
<evidence type="ECO:0000256" key="11">
    <source>
        <dbReference type="ARBA" id="ARBA00049406"/>
    </source>
</evidence>
<dbReference type="SUPFAM" id="SSF143548">
    <property type="entry name" value="Serine metabolism enzymes domain"/>
    <property type="match status" value="1"/>
</dbReference>
<evidence type="ECO:0000313" key="14">
    <source>
        <dbReference type="EMBL" id="SOB57894.1"/>
    </source>
</evidence>
<dbReference type="Gene3D" id="3.30.1330.90">
    <property type="entry name" value="D-3-phosphoglycerate dehydrogenase, domain 3"/>
    <property type="match status" value="1"/>
</dbReference>
<evidence type="ECO:0000256" key="6">
    <source>
        <dbReference type="ARBA" id="ARBA00022485"/>
    </source>
</evidence>
<dbReference type="InterPro" id="IPR029009">
    <property type="entry name" value="ASB_dom_sf"/>
</dbReference>
<dbReference type="KEGG" id="pprf:DPRO_1008"/>
<dbReference type="InterPro" id="IPR051318">
    <property type="entry name" value="Fe-S_L-Ser"/>
</dbReference>
<keyword evidence="10 14" id="KW-0456">Lyase</keyword>
<dbReference type="GO" id="GO:0006094">
    <property type="term" value="P:gluconeogenesis"/>
    <property type="evidence" value="ECO:0007669"/>
    <property type="project" value="UniProtKB-KW"/>
</dbReference>
<keyword evidence="8" id="KW-0408">Iron</keyword>
<proteinExistence type="inferred from homology"/>
<evidence type="ECO:0000256" key="4">
    <source>
        <dbReference type="ARBA" id="ARBA00012093"/>
    </source>
</evidence>
<evidence type="ECO:0000256" key="1">
    <source>
        <dbReference type="ARBA" id="ARBA00001966"/>
    </source>
</evidence>
<name>A0A2C8F672_9BACT</name>
<reference evidence="15" key="1">
    <citation type="submission" date="2017-09" db="EMBL/GenBank/DDBJ databases">
        <authorList>
            <person name="Regsiter A."/>
            <person name="William W."/>
        </authorList>
    </citation>
    <scope>NUCLEOTIDE SEQUENCE [LARGE SCALE GENOMIC DNA]</scope>
    <source>
        <strain evidence="15">500-1</strain>
    </source>
</reference>
<comment type="cofactor">
    <cofactor evidence="1">
        <name>[4Fe-4S] cluster</name>
        <dbReference type="ChEBI" id="CHEBI:49883"/>
    </cofactor>
</comment>
<evidence type="ECO:0000256" key="3">
    <source>
        <dbReference type="ARBA" id="ARBA00008636"/>
    </source>
</evidence>